<dbReference type="AlphaFoldDB" id="A0A4U0RKJ5"/>
<protein>
    <submittedName>
        <fullName evidence="2">Transposase</fullName>
    </submittedName>
</protein>
<evidence type="ECO:0000259" key="1">
    <source>
        <dbReference type="Pfam" id="PF13340"/>
    </source>
</evidence>
<feature type="domain" description="Insertion element IS402-like" evidence="1">
    <location>
        <begin position="35"/>
        <end position="100"/>
    </location>
</feature>
<dbReference type="Proteomes" id="UP000305778">
    <property type="component" value="Unassembled WGS sequence"/>
</dbReference>
<evidence type="ECO:0000313" key="2">
    <source>
        <dbReference type="EMBL" id="TJZ95502.1"/>
    </source>
</evidence>
<dbReference type="OrthoDB" id="3542657at2"/>
<dbReference type="Pfam" id="PF13340">
    <property type="entry name" value="DUF4096"/>
    <property type="match status" value="1"/>
</dbReference>
<accession>A0A4U0RKJ5</accession>
<reference evidence="2 3" key="1">
    <citation type="submission" date="2019-04" db="EMBL/GenBank/DDBJ databases">
        <title>Streptomyces oryziradicis sp. nov., a novel actinomycete isolated from rhizosphere soil of rice (Oryza sativa L.).</title>
        <authorList>
            <person name="Li C."/>
        </authorList>
    </citation>
    <scope>NUCLEOTIDE SEQUENCE [LARGE SCALE GENOMIC DNA]</scope>
    <source>
        <strain evidence="2 3">NEAU-C40</strain>
    </source>
</reference>
<dbReference type="EMBL" id="SUMC01000181">
    <property type="protein sequence ID" value="TJZ95502.1"/>
    <property type="molecule type" value="Genomic_DNA"/>
</dbReference>
<keyword evidence="3" id="KW-1185">Reference proteome</keyword>
<dbReference type="InterPro" id="IPR025161">
    <property type="entry name" value="IS402-like_dom"/>
</dbReference>
<evidence type="ECO:0000313" key="3">
    <source>
        <dbReference type="Proteomes" id="UP000305778"/>
    </source>
</evidence>
<gene>
    <name evidence="2" type="ORF">FCI23_52115</name>
</gene>
<name>A0A4U0RKJ5_9ACTN</name>
<organism evidence="2 3">
    <name type="scientific">Actinacidiphila oryziradicis</name>
    <dbReference type="NCBI Taxonomy" id="2571141"/>
    <lineage>
        <taxon>Bacteria</taxon>
        <taxon>Bacillati</taxon>
        <taxon>Actinomycetota</taxon>
        <taxon>Actinomycetes</taxon>
        <taxon>Kitasatosporales</taxon>
        <taxon>Streptomycetaceae</taxon>
        <taxon>Actinacidiphila</taxon>
    </lineage>
</organism>
<proteinExistence type="predicted"/>
<sequence>MPAPNSGASSCDCLAHRRGNAADKPDRKRHYPTCLTDTQWAVVRDALPMPRWLEGRGGRPDSYFHRAMLDAVFYLVHGGIKWRSMPCDFLCCRFFRRYLAQGC</sequence>
<comment type="caution">
    <text evidence="2">The sequence shown here is derived from an EMBL/GenBank/DDBJ whole genome shotgun (WGS) entry which is preliminary data.</text>
</comment>